<protein>
    <submittedName>
        <fullName evidence="5">LysR family transcriptional regulator</fullName>
    </submittedName>
</protein>
<keyword evidence="2" id="KW-0238">DNA-binding</keyword>
<name>A0ABR5J2Y8_9ACTN</name>
<dbReference type="PANTHER" id="PTHR30118:SF15">
    <property type="entry name" value="TRANSCRIPTIONAL REGULATORY PROTEIN"/>
    <property type="match status" value="1"/>
</dbReference>
<dbReference type="InterPro" id="IPR000847">
    <property type="entry name" value="LysR_HTH_N"/>
</dbReference>
<keyword evidence="1" id="KW-0805">Transcription regulation</keyword>
<comment type="caution">
    <text evidence="5">The sequence shown here is derived from an EMBL/GenBank/DDBJ whole genome shotgun (WGS) entry which is preliminary data.</text>
</comment>
<keyword evidence="3" id="KW-0804">Transcription</keyword>
<evidence type="ECO:0000256" key="1">
    <source>
        <dbReference type="ARBA" id="ARBA00023015"/>
    </source>
</evidence>
<dbReference type="InterPro" id="IPR036390">
    <property type="entry name" value="WH_DNA-bd_sf"/>
</dbReference>
<reference evidence="5 6" key="1">
    <citation type="submission" date="2015-07" db="EMBL/GenBank/DDBJ databases">
        <authorList>
            <person name="Ju K.-S."/>
            <person name="Doroghazi J.R."/>
            <person name="Metcalf W.W."/>
        </authorList>
    </citation>
    <scope>NUCLEOTIDE SEQUENCE [LARGE SCALE GENOMIC DNA]</scope>
    <source>
        <strain evidence="5 6">NRRL B-3589</strain>
    </source>
</reference>
<feature type="domain" description="HTH lysR-type" evidence="4">
    <location>
        <begin position="1"/>
        <end position="56"/>
    </location>
</feature>
<dbReference type="Pfam" id="PF00126">
    <property type="entry name" value="HTH_1"/>
    <property type="match status" value="1"/>
</dbReference>
<sequence length="57" mass="5932">MNLLPALDALLRESSVTGAAAEMNVSASAMSRTLGRLRRVVGDPLLVPSGRSLVLTP</sequence>
<dbReference type="InterPro" id="IPR050389">
    <property type="entry name" value="LysR-type_TF"/>
</dbReference>
<feature type="non-terminal residue" evidence="5">
    <location>
        <position position="57"/>
    </location>
</feature>
<dbReference type="Proteomes" id="UP000037020">
    <property type="component" value="Unassembled WGS sequence"/>
</dbReference>
<gene>
    <name evidence="5" type="ORF">ADK38_25065</name>
</gene>
<dbReference type="Gene3D" id="1.10.10.10">
    <property type="entry name" value="Winged helix-like DNA-binding domain superfamily/Winged helix DNA-binding domain"/>
    <property type="match status" value="1"/>
</dbReference>
<proteinExistence type="predicted"/>
<dbReference type="SUPFAM" id="SSF46785">
    <property type="entry name" value="Winged helix' DNA-binding domain"/>
    <property type="match status" value="1"/>
</dbReference>
<dbReference type="PANTHER" id="PTHR30118">
    <property type="entry name" value="HTH-TYPE TRANSCRIPTIONAL REGULATOR LEUO-RELATED"/>
    <property type="match status" value="1"/>
</dbReference>
<accession>A0ABR5J2Y8</accession>
<evidence type="ECO:0000313" key="6">
    <source>
        <dbReference type="Proteomes" id="UP000037020"/>
    </source>
</evidence>
<evidence type="ECO:0000256" key="3">
    <source>
        <dbReference type="ARBA" id="ARBA00023163"/>
    </source>
</evidence>
<evidence type="ECO:0000256" key="2">
    <source>
        <dbReference type="ARBA" id="ARBA00023125"/>
    </source>
</evidence>
<dbReference type="EMBL" id="LGUT01002191">
    <property type="protein sequence ID" value="KOG87506.1"/>
    <property type="molecule type" value="Genomic_DNA"/>
</dbReference>
<evidence type="ECO:0000313" key="5">
    <source>
        <dbReference type="EMBL" id="KOG87506.1"/>
    </source>
</evidence>
<dbReference type="InterPro" id="IPR036388">
    <property type="entry name" value="WH-like_DNA-bd_sf"/>
</dbReference>
<dbReference type="PROSITE" id="PS50931">
    <property type="entry name" value="HTH_LYSR"/>
    <property type="match status" value="1"/>
</dbReference>
<evidence type="ECO:0000259" key="4">
    <source>
        <dbReference type="PROSITE" id="PS50931"/>
    </source>
</evidence>
<keyword evidence="6" id="KW-1185">Reference proteome</keyword>
<organism evidence="5 6">
    <name type="scientific">Streptomyces varsoviensis</name>
    <dbReference type="NCBI Taxonomy" id="67373"/>
    <lineage>
        <taxon>Bacteria</taxon>
        <taxon>Bacillati</taxon>
        <taxon>Actinomycetota</taxon>
        <taxon>Actinomycetes</taxon>
        <taxon>Kitasatosporales</taxon>
        <taxon>Streptomycetaceae</taxon>
        <taxon>Streptomyces</taxon>
    </lineage>
</organism>